<reference evidence="1" key="1">
    <citation type="submission" date="2023-03" db="EMBL/GenBank/DDBJ databases">
        <title>Massive genome expansion in bonnet fungi (Mycena s.s.) driven by repeated elements and novel gene families across ecological guilds.</title>
        <authorList>
            <consortium name="Lawrence Berkeley National Laboratory"/>
            <person name="Harder C.B."/>
            <person name="Miyauchi S."/>
            <person name="Viragh M."/>
            <person name="Kuo A."/>
            <person name="Thoen E."/>
            <person name="Andreopoulos B."/>
            <person name="Lu D."/>
            <person name="Skrede I."/>
            <person name="Drula E."/>
            <person name="Henrissat B."/>
            <person name="Morin E."/>
            <person name="Kohler A."/>
            <person name="Barry K."/>
            <person name="LaButti K."/>
            <person name="Morin E."/>
            <person name="Salamov A."/>
            <person name="Lipzen A."/>
            <person name="Mereny Z."/>
            <person name="Hegedus B."/>
            <person name="Baldrian P."/>
            <person name="Stursova M."/>
            <person name="Weitz H."/>
            <person name="Taylor A."/>
            <person name="Grigoriev I.V."/>
            <person name="Nagy L.G."/>
            <person name="Martin F."/>
            <person name="Kauserud H."/>
        </authorList>
    </citation>
    <scope>NUCLEOTIDE SEQUENCE</scope>
    <source>
        <strain evidence="1">CBHHK182m</strain>
    </source>
</reference>
<comment type="caution">
    <text evidence="1">The sequence shown here is derived from an EMBL/GenBank/DDBJ whole genome shotgun (WGS) entry which is preliminary data.</text>
</comment>
<evidence type="ECO:0000313" key="2">
    <source>
        <dbReference type="Proteomes" id="UP001215598"/>
    </source>
</evidence>
<keyword evidence="2" id="KW-1185">Reference proteome</keyword>
<proteinExistence type="predicted"/>
<dbReference type="Proteomes" id="UP001215598">
    <property type="component" value="Unassembled WGS sequence"/>
</dbReference>
<dbReference type="AlphaFoldDB" id="A0AAD7HYS3"/>
<name>A0AAD7HYS3_9AGAR</name>
<organism evidence="1 2">
    <name type="scientific">Mycena metata</name>
    <dbReference type="NCBI Taxonomy" id="1033252"/>
    <lineage>
        <taxon>Eukaryota</taxon>
        <taxon>Fungi</taxon>
        <taxon>Dikarya</taxon>
        <taxon>Basidiomycota</taxon>
        <taxon>Agaricomycotina</taxon>
        <taxon>Agaricomycetes</taxon>
        <taxon>Agaricomycetidae</taxon>
        <taxon>Agaricales</taxon>
        <taxon>Marasmiineae</taxon>
        <taxon>Mycenaceae</taxon>
        <taxon>Mycena</taxon>
    </lineage>
</organism>
<evidence type="ECO:0000313" key="1">
    <source>
        <dbReference type="EMBL" id="KAJ7731230.1"/>
    </source>
</evidence>
<dbReference type="EMBL" id="JARKIB010000154">
    <property type="protein sequence ID" value="KAJ7731230.1"/>
    <property type="molecule type" value="Genomic_DNA"/>
</dbReference>
<sequence length="363" mass="40565">MALLPQELLNSIVREIDDVSTLKASCLAGSVFRDEAQRVLFSKFTMNPRARKPDAVYDLLQNSPHIASYITRLDIEFESSGEILAGDTESLLKIFDRLKNVQSCTAFSIPNGHIHAALLSAFLAFLSRQPLRELKVDSTLSLIPAVCLRLMTMAPAISFAYSFIADDNDFPTPDSQPAVPRMRELTLGTFTADVNALLARTQPQEYTQGLLRISLSCHDDPANGIVFANALTLEHIEFELGAGPPAIPLLPALRSVQLSSWREHQNPWFFDLVSTILGSSPLLVDLTLEFPFKHARPHIRPELLHRLDTALVEHTAAPSIRWRVLSYLDDEEKPAFADFVAYMRRGMPRVDGKHRLMLEAVKP</sequence>
<accession>A0AAD7HYS3</accession>
<gene>
    <name evidence="1" type="ORF">B0H16DRAFT_1773151</name>
</gene>
<protein>
    <submittedName>
        <fullName evidence="1">Uncharacterized protein</fullName>
    </submittedName>
</protein>